<keyword evidence="2" id="KW-0732">Signal</keyword>
<evidence type="ECO:0000256" key="2">
    <source>
        <dbReference type="ARBA" id="ARBA00022729"/>
    </source>
</evidence>
<dbReference type="OrthoDB" id="6412674at2759"/>
<sequence>MEVHWNAVLMLVSLAMAESEQDEAIQCICTTRICQEMAEPVCTTSGLCYSQYLDRRDGTNPVTKGCVNLKTPLLCENRPPKGTSSLRVRWPILLCCRTQMCNKEDLRLQELTQTDRTGQPEGVSERETGDNIGEGAIHVPTDKTSHGVLTFSNNNNNSHNNNSLSNPTVMIVFCVGMVVLLVIGITGCCVLQRQQVY</sequence>
<accession>A0A0P5C999</accession>
<evidence type="ECO:0000313" key="5">
    <source>
        <dbReference type="Proteomes" id="UP000076858"/>
    </source>
</evidence>
<dbReference type="EMBL" id="LRGB01002190">
    <property type="protein sequence ID" value="KZS08654.1"/>
    <property type="molecule type" value="Genomic_DNA"/>
</dbReference>
<dbReference type="Gene3D" id="2.10.60.10">
    <property type="entry name" value="CD59"/>
    <property type="match status" value="1"/>
</dbReference>
<proteinExistence type="predicted"/>
<name>A0A0P5C999_9CRUS</name>
<dbReference type="Pfam" id="PF01064">
    <property type="entry name" value="Activin_recp"/>
    <property type="match status" value="1"/>
</dbReference>
<dbReference type="Proteomes" id="UP000076858">
    <property type="component" value="Unassembled WGS sequence"/>
</dbReference>
<dbReference type="SUPFAM" id="SSF57302">
    <property type="entry name" value="Snake toxin-like"/>
    <property type="match status" value="1"/>
</dbReference>
<comment type="subcellular location">
    <subcellularLocation>
        <location evidence="1">Membrane</location>
    </subcellularLocation>
</comment>
<dbReference type="InterPro" id="IPR000472">
    <property type="entry name" value="Activin_recp"/>
</dbReference>
<dbReference type="AlphaFoldDB" id="A0A0P5C999"/>
<reference evidence="4 5" key="1">
    <citation type="submission" date="2016-03" db="EMBL/GenBank/DDBJ databases">
        <title>EvidentialGene: Evidence-directed Construction of Genes on Genomes.</title>
        <authorList>
            <person name="Gilbert D.G."/>
            <person name="Choi J.-H."/>
            <person name="Mockaitis K."/>
            <person name="Colbourne J."/>
            <person name="Pfrender M."/>
        </authorList>
    </citation>
    <scope>NUCLEOTIDE SEQUENCE [LARGE SCALE GENOMIC DNA]</scope>
    <source>
        <strain evidence="4 5">Xinb3</strain>
        <tissue evidence="4">Complete organism</tissue>
    </source>
</reference>
<comment type="caution">
    <text evidence="4">The sequence shown here is derived from an EMBL/GenBank/DDBJ whole genome shotgun (WGS) entry which is preliminary data.</text>
</comment>
<evidence type="ECO:0000256" key="3">
    <source>
        <dbReference type="ARBA" id="ARBA00023136"/>
    </source>
</evidence>
<dbReference type="InterPro" id="IPR045860">
    <property type="entry name" value="Snake_toxin-like_sf"/>
</dbReference>
<dbReference type="GO" id="GO:0016020">
    <property type="term" value="C:membrane"/>
    <property type="evidence" value="ECO:0007669"/>
    <property type="project" value="UniProtKB-SubCell"/>
</dbReference>
<gene>
    <name evidence="4" type="ORF">APZ42_027351</name>
</gene>
<keyword evidence="3" id="KW-0472">Membrane</keyword>
<dbReference type="GO" id="GO:0004675">
    <property type="term" value="F:transmembrane receptor protein serine/threonine kinase activity"/>
    <property type="evidence" value="ECO:0007669"/>
    <property type="project" value="InterPro"/>
</dbReference>
<organism evidence="4 5">
    <name type="scientific">Daphnia magna</name>
    <dbReference type="NCBI Taxonomy" id="35525"/>
    <lineage>
        <taxon>Eukaryota</taxon>
        <taxon>Metazoa</taxon>
        <taxon>Ecdysozoa</taxon>
        <taxon>Arthropoda</taxon>
        <taxon>Crustacea</taxon>
        <taxon>Branchiopoda</taxon>
        <taxon>Diplostraca</taxon>
        <taxon>Cladocera</taxon>
        <taxon>Anomopoda</taxon>
        <taxon>Daphniidae</taxon>
        <taxon>Daphnia</taxon>
    </lineage>
</organism>
<evidence type="ECO:0000313" key="4">
    <source>
        <dbReference type="EMBL" id="KZS08654.1"/>
    </source>
</evidence>
<keyword evidence="5" id="KW-1185">Reference proteome</keyword>
<protein>
    <submittedName>
        <fullName evidence="4">Uncharacterized protein</fullName>
    </submittedName>
</protein>
<evidence type="ECO:0000256" key="1">
    <source>
        <dbReference type="ARBA" id="ARBA00004370"/>
    </source>
</evidence>